<evidence type="ECO:0000256" key="16">
    <source>
        <dbReference type="ARBA" id="ARBA00077418"/>
    </source>
</evidence>
<comment type="caution">
    <text evidence="21">The sequence shown here is derived from an EMBL/GenBank/DDBJ whole genome shotgun (WGS) entry which is preliminary data.</text>
</comment>
<evidence type="ECO:0000256" key="7">
    <source>
        <dbReference type="ARBA" id="ARBA00022723"/>
    </source>
</evidence>
<feature type="compositionally biased region" description="Acidic residues" evidence="19">
    <location>
        <begin position="421"/>
        <end position="432"/>
    </location>
</feature>
<dbReference type="InterPro" id="IPR037278">
    <property type="entry name" value="ARFGAP/RecO"/>
</dbReference>
<evidence type="ECO:0000259" key="20">
    <source>
        <dbReference type="PROSITE" id="PS50115"/>
    </source>
</evidence>
<dbReference type="Gene3D" id="1.10.220.150">
    <property type="entry name" value="Arf GTPase activating protein"/>
    <property type="match status" value="1"/>
</dbReference>
<dbReference type="Proteomes" id="UP001187531">
    <property type="component" value="Unassembled WGS sequence"/>
</dbReference>
<comment type="subcellular location">
    <subcellularLocation>
        <location evidence="1">Cytoplasm</location>
    </subcellularLocation>
    <subcellularLocation>
        <location evidence="2">Golgi apparatus</location>
    </subcellularLocation>
</comment>
<dbReference type="AlphaFoldDB" id="A0AA88LE31"/>
<name>A0AA88LE31_ARTSF</name>
<keyword evidence="10" id="KW-0931">ER-Golgi transport</keyword>
<keyword evidence="9" id="KW-0862">Zinc</keyword>
<evidence type="ECO:0000256" key="8">
    <source>
        <dbReference type="ARBA" id="ARBA00022771"/>
    </source>
</evidence>
<keyword evidence="13" id="KW-0333">Golgi apparatus</keyword>
<dbReference type="GO" id="GO:0015031">
    <property type="term" value="P:protein transport"/>
    <property type="evidence" value="ECO:0007669"/>
    <property type="project" value="UniProtKB-KW"/>
</dbReference>
<keyword evidence="8 18" id="KW-0863">Zinc-finger</keyword>
<evidence type="ECO:0000256" key="4">
    <source>
        <dbReference type="ARBA" id="ARBA00022468"/>
    </source>
</evidence>
<evidence type="ECO:0000256" key="15">
    <source>
        <dbReference type="ARBA" id="ARBA00071258"/>
    </source>
</evidence>
<dbReference type="GO" id="GO:0000139">
    <property type="term" value="C:Golgi membrane"/>
    <property type="evidence" value="ECO:0007669"/>
    <property type="project" value="TreeGrafter"/>
</dbReference>
<gene>
    <name evidence="21" type="ORF">QYM36_001710</name>
</gene>
<feature type="compositionally biased region" description="Basic and acidic residues" evidence="19">
    <location>
        <begin position="401"/>
        <end position="420"/>
    </location>
</feature>
<dbReference type="PROSITE" id="PS50115">
    <property type="entry name" value="ARFGAP"/>
    <property type="match status" value="1"/>
</dbReference>
<keyword evidence="22" id="KW-1185">Reference proteome</keyword>
<sequence>MASPRTRKVLQELRPKDENNKCFECSAYNPQWVSVTYGIWICLECSGKHRGLGVHLSFVRSVTMDKWKEIELEKMKAGGNRRAREFLESQDDWDPLANINQRYNTRAAALYKDKISAMAEGRPWSIETSQVKSHKSFPSASSPSSQMNRSASSPVSMSTSSYQGGYQSGYQNFSNEKEAFFQSRKDANAMRPDNLPPSQGGRYSGFGNTVETPQKNQSDLLENAVSSLASGWSLLSLGATKIASKASENAVKFGGMASQKVMEISATVGEKVKEGKLLEEVGAQVSTVASKVSHIGRRGWQEFSGSNEGGQGFENMEGQNGRSNERSSLLSGSKSTMFTRNENYQQLDDDVSENTAWTPNQGSVVGGSDGLEWDSYATSHSETISNNGHLKKSTSMPTKDGFLDWKTEPEKPVPKGRTREEIDEEAWEILNS</sequence>
<dbReference type="GO" id="GO:0005096">
    <property type="term" value="F:GTPase activator activity"/>
    <property type="evidence" value="ECO:0007669"/>
    <property type="project" value="UniProtKB-KW"/>
</dbReference>
<evidence type="ECO:0000256" key="5">
    <source>
        <dbReference type="ARBA" id="ARBA00022490"/>
    </source>
</evidence>
<keyword evidence="7" id="KW-0479">Metal-binding</keyword>
<dbReference type="SUPFAM" id="SSF57863">
    <property type="entry name" value="ArfGap/RecO-like zinc finger"/>
    <property type="match status" value="1"/>
</dbReference>
<keyword evidence="11" id="KW-0653">Protein transport</keyword>
<keyword evidence="6" id="KW-0597">Phosphoprotein</keyword>
<dbReference type="PANTHER" id="PTHR46395:SF1">
    <property type="entry name" value="ADP-RIBOSYLATION FACTOR GTPASE-ACTIVATING PROTEIN 1"/>
    <property type="match status" value="1"/>
</dbReference>
<evidence type="ECO:0000256" key="13">
    <source>
        <dbReference type="ARBA" id="ARBA00023034"/>
    </source>
</evidence>
<evidence type="ECO:0000256" key="19">
    <source>
        <dbReference type="SAM" id="MobiDB-lite"/>
    </source>
</evidence>
<evidence type="ECO:0000313" key="21">
    <source>
        <dbReference type="EMBL" id="KAK2723119.1"/>
    </source>
</evidence>
<dbReference type="InterPro" id="IPR038508">
    <property type="entry name" value="ArfGAP_dom_sf"/>
</dbReference>
<keyword evidence="12" id="KW-0007">Acetylation</keyword>
<dbReference type="GO" id="GO:0030100">
    <property type="term" value="P:regulation of endocytosis"/>
    <property type="evidence" value="ECO:0007669"/>
    <property type="project" value="TreeGrafter"/>
</dbReference>
<reference evidence="21" key="1">
    <citation type="submission" date="2023-07" db="EMBL/GenBank/DDBJ databases">
        <title>Chromosome-level genome assembly of Artemia franciscana.</title>
        <authorList>
            <person name="Jo E."/>
        </authorList>
    </citation>
    <scope>NUCLEOTIDE SEQUENCE</scope>
    <source>
        <tissue evidence="21">Whole body</tissue>
    </source>
</reference>
<feature type="region of interest" description="Disordered" evidence="19">
    <location>
        <begin position="384"/>
        <end position="432"/>
    </location>
</feature>
<organism evidence="21 22">
    <name type="scientific">Artemia franciscana</name>
    <name type="common">Brine shrimp</name>
    <name type="synonym">Artemia sanfranciscana</name>
    <dbReference type="NCBI Taxonomy" id="6661"/>
    <lineage>
        <taxon>Eukaryota</taxon>
        <taxon>Metazoa</taxon>
        <taxon>Ecdysozoa</taxon>
        <taxon>Arthropoda</taxon>
        <taxon>Crustacea</taxon>
        <taxon>Branchiopoda</taxon>
        <taxon>Anostraca</taxon>
        <taxon>Artemiidae</taxon>
        <taxon>Artemia</taxon>
    </lineage>
</organism>
<dbReference type="CDD" id="cd08830">
    <property type="entry name" value="ArfGap_ArfGap1"/>
    <property type="match status" value="1"/>
</dbReference>
<evidence type="ECO:0000256" key="1">
    <source>
        <dbReference type="ARBA" id="ARBA00004496"/>
    </source>
</evidence>
<feature type="compositionally biased region" description="Polar residues" evidence="19">
    <location>
        <begin position="384"/>
        <end position="397"/>
    </location>
</feature>
<evidence type="ECO:0000256" key="17">
    <source>
        <dbReference type="ARBA" id="ARBA00081514"/>
    </source>
</evidence>
<evidence type="ECO:0000256" key="3">
    <source>
        <dbReference type="ARBA" id="ARBA00022448"/>
    </source>
</evidence>
<evidence type="ECO:0000256" key="2">
    <source>
        <dbReference type="ARBA" id="ARBA00004555"/>
    </source>
</evidence>
<evidence type="ECO:0000256" key="6">
    <source>
        <dbReference type="ARBA" id="ARBA00022553"/>
    </source>
</evidence>
<dbReference type="GO" id="GO:0032012">
    <property type="term" value="P:regulation of ARF protein signal transduction"/>
    <property type="evidence" value="ECO:0007669"/>
    <property type="project" value="TreeGrafter"/>
</dbReference>
<evidence type="ECO:0000256" key="18">
    <source>
        <dbReference type="PROSITE-ProRule" id="PRU00288"/>
    </source>
</evidence>
<evidence type="ECO:0000256" key="14">
    <source>
        <dbReference type="ARBA" id="ARBA00058112"/>
    </source>
</evidence>
<dbReference type="PRINTS" id="PR00405">
    <property type="entry name" value="REVINTRACTNG"/>
</dbReference>
<evidence type="ECO:0000256" key="9">
    <source>
        <dbReference type="ARBA" id="ARBA00022833"/>
    </source>
</evidence>
<keyword evidence="3" id="KW-0813">Transport</keyword>
<evidence type="ECO:0000256" key="12">
    <source>
        <dbReference type="ARBA" id="ARBA00022990"/>
    </source>
</evidence>
<feature type="compositionally biased region" description="Low complexity" evidence="19">
    <location>
        <begin position="136"/>
        <end position="163"/>
    </location>
</feature>
<feature type="compositionally biased region" description="Polar residues" evidence="19">
    <location>
        <begin position="317"/>
        <end position="334"/>
    </location>
</feature>
<dbReference type="EMBL" id="JAVRJZ010000004">
    <property type="protein sequence ID" value="KAK2723119.1"/>
    <property type="molecule type" value="Genomic_DNA"/>
</dbReference>
<dbReference type="GO" id="GO:0008270">
    <property type="term" value="F:zinc ion binding"/>
    <property type="evidence" value="ECO:0007669"/>
    <property type="project" value="UniProtKB-KW"/>
</dbReference>
<proteinExistence type="predicted"/>
<feature type="region of interest" description="Disordered" evidence="19">
    <location>
        <begin position="127"/>
        <end position="163"/>
    </location>
</feature>
<accession>A0AA88LE31</accession>
<dbReference type="Pfam" id="PF01412">
    <property type="entry name" value="ArfGap"/>
    <property type="match status" value="1"/>
</dbReference>
<dbReference type="PANTHER" id="PTHR46395">
    <property type="entry name" value="ADP-RIBOSYLATION FACTOR GTPASE-ACTIVATING PROTEIN 1"/>
    <property type="match status" value="1"/>
</dbReference>
<dbReference type="SMART" id="SM00105">
    <property type="entry name" value="ArfGap"/>
    <property type="match status" value="1"/>
</dbReference>
<evidence type="ECO:0000256" key="10">
    <source>
        <dbReference type="ARBA" id="ARBA00022892"/>
    </source>
</evidence>
<comment type="function">
    <text evidence="14">GTPase-activating protein (GAP) for the ADP ribosylation factor 1 (ARF1). Involved in membrane trafficking and /or vesicle transport. Promotes hydrolysis of the ARF1-bound GTP and thus, is required for the dissociation of coat proteins from Golgi-derived membranes and vesicles, a prerequisite for vesicle's fusion with target compartment. Probably regulates ARF1-mediated transport via its interaction with the KDELR proteins and TMED2. Overexpression induces the redistribution of the entire Golgi complex to the endoplasmic reticulum, as when ARF1 is deactivated. Its activity is stimulated by phosphoinosides and inhibited by phosphatidylcholine.</text>
</comment>
<dbReference type="GO" id="GO:0016192">
    <property type="term" value="P:vesicle-mediated transport"/>
    <property type="evidence" value="ECO:0007669"/>
    <property type="project" value="UniProtKB-KW"/>
</dbReference>
<evidence type="ECO:0000313" key="22">
    <source>
        <dbReference type="Proteomes" id="UP001187531"/>
    </source>
</evidence>
<keyword evidence="5" id="KW-0963">Cytoplasm</keyword>
<protein>
    <recommendedName>
        <fullName evidence="15">ADP-ribosylation factor GTPase-activating protein 1</fullName>
    </recommendedName>
    <alternativeName>
        <fullName evidence="17">ADP-ribosylation factor 1 GTPase-activating protein</fullName>
    </alternativeName>
    <alternativeName>
        <fullName evidence="16">ARF1-directed GTPase-activating protein</fullName>
    </alternativeName>
</protein>
<evidence type="ECO:0000256" key="11">
    <source>
        <dbReference type="ARBA" id="ARBA00022927"/>
    </source>
</evidence>
<feature type="domain" description="Arf-GAP" evidence="20">
    <location>
        <begin position="7"/>
        <end position="124"/>
    </location>
</feature>
<keyword evidence="4" id="KW-0343">GTPase activation</keyword>
<feature type="region of interest" description="Disordered" evidence="19">
    <location>
        <begin position="300"/>
        <end position="334"/>
    </location>
</feature>
<dbReference type="FunFam" id="1.10.220.150:FF:000008">
    <property type="entry name" value="ADP-ribosylation factor GTPase activating protein 1"/>
    <property type="match status" value="1"/>
</dbReference>
<dbReference type="InterPro" id="IPR001164">
    <property type="entry name" value="ArfGAP_dom"/>
</dbReference>